<keyword evidence="2" id="KW-0342">GTP-binding</keyword>
<keyword evidence="1" id="KW-0547">Nucleotide-binding</keyword>
<dbReference type="EMBL" id="CP006905">
    <property type="protein sequence ID" value="AIY82295.1"/>
    <property type="molecule type" value="Genomic_DNA"/>
</dbReference>
<sequence>MNNTPNSNRKYIAIFGNTNSGKSSLMNKILGQEMSLVSEVEGTTTDPVQKAMELIPVGPVLLIDTAGLEDKTELGELRLKKTMEVLKKTDVAIFVIDASSPDFESFNKWKIEALKYNIPFIVAANKAEVANKEIVETLKDKYSDVICTSTVTDIGIDNLKEALVKILDREEAERSLIGDLVPYGGTVVLVVPIDSEAPKGRLILPQVQVIRDCLDNGIKSYVVRDTELEDALKDLKNVDLVVTDSQAFKNVSKIVPENIRLTSFSILFARQKGDLKTFVDGVNKIRTLVPGDNILISESCTHNVSHEDIGRVKIPKLLEKFVGGKLNFNYRVGHDFPDDIEKYDLIIHCGACMINRKTVLNRVNLCNEKNISITNYGVVLAFLTGILDRSIENLIEKEL</sequence>
<dbReference type="PANTHER" id="PTHR42714:SF6">
    <property type="entry name" value="TRANSLATION INITIATION FACTOR IF-2"/>
    <property type="match status" value="1"/>
</dbReference>
<dbReference type="InterPro" id="IPR027417">
    <property type="entry name" value="P-loop_NTPase"/>
</dbReference>
<dbReference type="GO" id="GO:0005525">
    <property type="term" value="F:GTP binding"/>
    <property type="evidence" value="ECO:0007669"/>
    <property type="project" value="UniProtKB-KW"/>
</dbReference>
<dbReference type="Pfam" id="PF18128">
    <property type="entry name" value="HydF_dimer"/>
    <property type="match status" value="1"/>
</dbReference>
<name>A0A0A7FTS8_9CLOT</name>
<dbReference type="Gene3D" id="3.40.50.11410">
    <property type="match status" value="1"/>
</dbReference>
<dbReference type="GO" id="GO:0005737">
    <property type="term" value="C:cytoplasm"/>
    <property type="evidence" value="ECO:0007669"/>
    <property type="project" value="TreeGrafter"/>
</dbReference>
<evidence type="ECO:0000259" key="3">
    <source>
        <dbReference type="Pfam" id="PF01926"/>
    </source>
</evidence>
<accession>A0A0A7FTS8</accession>
<dbReference type="STRING" id="1561.NPD11_2811"/>
<evidence type="ECO:0000313" key="7">
    <source>
        <dbReference type="Proteomes" id="UP000030635"/>
    </source>
</evidence>
<dbReference type="PANTHER" id="PTHR42714">
    <property type="entry name" value="TRNA MODIFICATION GTPASE GTPBP3"/>
    <property type="match status" value="1"/>
</dbReference>
<organism evidence="6 7">
    <name type="scientific">Clostridium baratii str. Sullivan</name>
    <dbReference type="NCBI Taxonomy" id="1415775"/>
    <lineage>
        <taxon>Bacteria</taxon>
        <taxon>Bacillati</taxon>
        <taxon>Bacillota</taxon>
        <taxon>Clostridia</taxon>
        <taxon>Eubacteriales</taxon>
        <taxon>Clostridiaceae</taxon>
        <taxon>Clostridium</taxon>
    </lineage>
</organism>
<feature type="domain" description="G" evidence="3">
    <location>
        <begin position="12"/>
        <end position="126"/>
    </location>
</feature>
<dbReference type="RefSeq" id="WP_039310838.1">
    <property type="nucleotide sequence ID" value="NZ_CP006905.1"/>
</dbReference>
<dbReference type="eggNOG" id="COG0486">
    <property type="taxonomic scope" value="Bacteria"/>
</dbReference>
<dbReference type="NCBIfam" id="TIGR00231">
    <property type="entry name" value="small_GTP"/>
    <property type="match status" value="1"/>
</dbReference>
<dbReference type="Pfam" id="PF18133">
    <property type="entry name" value="HydF_tetramer"/>
    <property type="match status" value="1"/>
</dbReference>
<dbReference type="OrthoDB" id="9811338at2"/>
<protein>
    <submittedName>
        <fullName evidence="6">[FeFe] hydrogenase H-cluster maturation GTPase HydF</fullName>
    </submittedName>
</protein>
<dbReference type="KEGG" id="cbv:U729_164"/>
<evidence type="ECO:0000313" key="6">
    <source>
        <dbReference type="EMBL" id="AIY82295.1"/>
    </source>
</evidence>
<dbReference type="InterPro" id="IPR041606">
    <property type="entry name" value="HydF_dimer"/>
</dbReference>
<proteinExistence type="predicted"/>
<dbReference type="Gene3D" id="3.40.50.11420">
    <property type="match status" value="1"/>
</dbReference>
<dbReference type="NCBIfam" id="TIGR03918">
    <property type="entry name" value="GTP_HydF"/>
    <property type="match status" value="1"/>
</dbReference>
<feature type="domain" description="Hydrogen maturase F tetramerization" evidence="5">
    <location>
        <begin position="276"/>
        <end position="392"/>
    </location>
</feature>
<dbReference type="Gene3D" id="3.40.50.300">
    <property type="entry name" value="P-loop containing nucleotide triphosphate hydrolases"/>
    <property type="match status" value="1"/>
</dbReference>
<reference evidence="6 7" key="1">
    <citation type="journal article" date="2015" name="Infect. Genet. Evol.">
        <title>Genomic sequences of six botulinum neurotoxin-producing strains representing three clostridial species illustrate the mobility and diversity of botulinum neurotoxin genes.</title>
        <authorList>
            <person name="Smith T.J."/>
            <person name="Hill K.K."/>
            <person name="Xie G."/>
            <person name="Foley B.T."/>
            <person name="Williamson C.H."/>
            <person name="Foster J.T."/>
            <person name="Johnson S.L."/>
            <person name="Chertkov O."/>
            <person name="Teshima H."/>
            <person name="Gibbons H.S."/>
            <person name="Johnsky L.A."/>
            <person name="Karavis M.A."/>
            <person name="Smith L.A."/>
        </authorList>
    </citation>
    <scope>NUCLEOTIDE SEQUENCE [LARGE SCALE GENOMIC DNA]</scope>
    <source>
        <strain evidence="6 7">Sullivan</strain>
    </source>
</reference>
<evidence type="ECO:0000259" key="4">
    <source>
        <dbReference type="Pfam" id="PF18128"/>
    </source>
</evidence>
<dbReference type="Pfam" id="PF01926">
    <property type="entry name" value="MMR_HSR1"/>
    <property type="match status" value="1"/>
</dbReference>
<feature type="domain" description="Hydrogen maturase F dimerization" evidence="4">
    <location>
        <begin position="176"/>
        <end position="273"/>
    </location>
</feature>
<gene>
    <name evidence="6" type="primary">hydF</name>
    <name evidence="6" type="ORF">U729_164</name>
</gene>
<dbReference type="InterPro" id="IPR023873">
    <property type="entry name" value="FeFe-hyd_GTPase_HydF"/>
</dbReference>
<dbReference type="CDD" id="cd00880">
    <property type="entry name" value="Era_like"/>
    <property type="match status" value="1"/>
</dbReference>
<keyword evidence="7" id="KW-1185">Reference proteome</keyword>
<dbReference type="Proteomes" id="UP000030635">
    <property type="component" value="Chromosome"/>
</dbReference>
<evidence type="ECO:0000259" key="5">
    <source>
        <dbReference type="Pfam" id="PF18133"/>
    </source>
</evidence>
<dbReference type="InterPro" id="IPR006073">
    <property type="entry name" value="GTP-bd"/>
</dbReference>
<dbReference type="GO" id="GO:0002098">
    <property type="term" value="P:tRNA wobble uridine modification"/>
    <property type="evidence" value="ECO:0007669"/>
    <property type="project" value="TreeGrafter"/>
</dbReference>
<dbReference type="AlphaFoldDB" id="A0A0A7FTS8"/>
<evidence type="ECO:0000256" key="1">
    <source>
        <dbReference type="ARBA" id="ARBA00022741"/>
    </source>
</evidence>
<dbReference type="SUPFAM" id="SSF52540">
    <property type="entry name" value="P-loop containing nucleoside triphosphate hydrolases"/>
    <property type="match status" value="1"/>
</dbReference>
<dbReference type="HOGENOM" id="CLU_042017_0_0_9"/>
<dbReference type="InterPro" id="IPR005225">
    <property type="entry name" value="Small_GTP-bd"/>
</dbReference>
<evidence type="ECO:0000256" key="2">
    <source>
        <dbReference type="ARBA" id="ARBA00023134"/>
    </source>
</evidence>
<dbReference type="GO" id="GO:0030488">
    <property type="term" value="P:tRNA methylation"/>
    <property type="evidence" value="ECO:0007669"/>
    <property type="project" value="TreeGrafter"/>
</dbReference>
<dbReference type="InterPro" id="IPR040644">
    <property type="entry name" value="HydF_tetramer"/>
</dbReference>